<dbReference type="Pfam" id="PF02771">
    <property type="entry name" value="Acyl-CoA_dh_N"/>
    <property type="match status" value="1"/>
</dbReference>
<dbReference type="InterPro" id="IPR037069">
    <property type="entry name" value="AcylCoA_DH/ox_N_sf"/>
</dbReference>
<organism evidence="10 11">
    <name type="scientific">Leucobacter exalbidus</name>
    <dbReference type="NCBI Taxonomy" id="662960"/>
    <lineage>
        <taxon>Bacteria</taxon>
        <taxon>Bacillati</taxon>
        <taxon>Actinomycetota</taxon>
        <taxon>Actinomycetes</taxon>
        <taxon>Micrococcales</taxon>
        <taxon>Microbacteriaceae</taxon>
        <taxon>Leucobacter</taxon>
    </lineage>
</organism>
<evidence type="ECO:0000256" key="4">
    <source>
        <dbReference type="ARBA" id="ARBA00022827"/>
    </source>
</evidence>
<dbReference type="SUPFAM" id="SSF47203">
    <property type="entry name" value="Acyl-CoA dehydrogenase C-terminal domain-like"/>
    <property type="match status" value="1"/>
</dbReference>
<sequence>METNYPPEAEVFRTQIREFIERNLPAAWPGIGALAEAEQDAFVASWRQALADNNLLAVSWPKEYGGGGLSDIEQVVLAEELTRAGLPEGTENDTLGIKLLGNTLIALGTPEQKEEFLPKILSGEHVWCQGFSEPEAGSDLAGLRLKAVQDGDEWVINGQKTWTSSGSNANWIFAIARTDPTVVKHRGLSFLLIPMDQPGVEVRPIVNAAGYTAFNDVYFTDARTKVINMVGGVGDGWKVANTLLGFERGIRATTDSIRFGREVEELFALARERGVDQDPFIQRELAWCHARVHAMRARGYRMLTQLLTGTMAPVSGSYSKAIWSRFFQRYTEVATQILGPVALAPRGKGNAGLLTVAHVGTGNSSQRWVDEMLYGRAATVYGGSLQIQKNIIGEAAHGLPREPRLDGGAFQDITAAA</sequence>
<evidence type="ECO:0000256" key="3">
    <source>
        <dbReference type="ARBA" id="ARBA00022630"/>
    </source>
</evidence>
<dbReference type="GO" id="GO:0050660">
    <property type="term" value="F:flavin adenine dinucleotide binding"/>
    <property type="evidence" value="ECO:0007669"/>
    <property type="project" value="InterPro"/>
</dbReference>
<dbReference type="Gene3D" id="1.20.140.10">
    <property type="entry name" value="Butyryl-CoA Dehydrogenase, subunit A, domain 3"/>
    <property type="match status" value="1"/>
</dbReference>
<gene>
    <name evidence="10" type="ORF">JOF28_002525</name>
</gene>
<dbReference type="InterPro" id="IPR013786">
    <property type="entry name" value="AcylCoA_DH/ox_N"/>
</dbReference>
<dbReference type="GO" id="GO:0016627">
    <property type="term" value="F:oxidoreductase activity, acting on the CH-CH group of donors"/>
    <property type="evidence" value="ECO:0007669"/>
    <property type="project" value="InterPro"/>
</dbReference>
<evidence type="ECO:0000259" key="8">
    <source>
        <dbReference type="Pfam" id="PF02770"/>
    </source>
</evidence>
<dbReference type="InterPro" id="IPR006091">
    <property type="entry name" value="Acyl-CoA_Oxase/DH_mid-dom"/>
</dbReference>
<keyword evidence="11" id="KW-1185">Reference proteome</keyword>
<protein>
    <submittedName>
        <fullName evidence="10">Alkylation response protein AidB-like acyl-CoA dehydrogenase</fullName>
    </submittedName>
</protein>
<keyword evidence="5 6" id="KW-0560">Oxidoreductase</keyword>
<dbReference type="PANTHER" id="PTHR43292:SF3">
    <property type="entry name" value="ACYL-COA DEHYDROGENASE FADE29"/>
    <property type="match status" value="1"/>
</dbReference>
<dbReference type="Gene3D" id="2.40.110.10">
    <property type="entry name" value="Butyryl-CoA Dehydrogenase, subunit A, domain 2"/>
    <property type="match status" value="1"/>
</dbReference>
<evidence type="ECO:0000259" key="9">
    <source>
        <dbReference type="Pfam" id="PF02771"/>
    </source>
</evidence>
<dbReference type="Gene3D" id="1.10.540.10">
    <property type="entry name" value="Acyl-CoA dehydrogenase/oxidase, N-terminal domain"/>
    <property type="match status" value="1"/>
</dbReference>
<evidence type="ECO:0000259" key="7">
    <source>
        <dbReference type="Pfam" id="PF00441"/>
    </source>
</evidence>
<comment type="cofactor">
    <cofactor evidence="1 6">
        <name>FAD</name>
        <dbReference type="ChEBI" id="CHEBI:57692"/>
    </cofactor>
</comment>
<dbReference type="RefSeq" id="WP_209706070.1">
    <property type="nucleotide sequence ID" value="NZ_JAFIDA010000001.1"/>
</dbReference>
<feature type="domain" description="Acyl-CoA dehydrogenase/oxidase C-terminal" evidence="7">
    <location>
        <begin position="234"/>
        <end position="396"/>
    </location>
</feature>
<evidence type="ECO:0000256" key="6">
    <source>
        <dbReference type="RuleBase" id="RU362125"/>
    </source>
</evidence>
<feature type="domain" description="Acyl-CoA dehydrogenase/oxidase N-terminal" evidence="9">
    <location>
        <begin position="7"/>
        <end position="124"/>
    </location>
</feature>
<dbReference type="Pfam" id="PF00441">
    <property type="entry name" value="Acyl-CoA_dh_1"/>
    <property type="match status" value="1"/>
</dbReference>
<dbReference type="AlphaFoldDB" id="A0A940PQ62"/>
<comment type="similarity">
    <text evidence="2 6">Belongs to the acyl-CoA dehydrogenase family.</text>
</comment>
<comment type="caution">
    <text evidence="10">The sequence shown here is derived from an EMBL/GenBank/DDBJ whole genome shotgun (WGS) entry which is preliminary data.</text>
</comment>
<proteinExistence type="inferred from homology"/>
<evidence type="ECO:0000256" key="2">
    <source>
        <dbReference type="ARBA" id="ARBA00009347"/>
    </source>
</evidence>
<keyword evidence="4 6" id="KW-0274">FAD</keyword>
<dbReference type="InterPro" id="IPR036250">
    <property type="entry name" value="AcylCo_DH-like_C"/>
</dbReference>
<dbReference type="GO" id="GO:0005886">
    <property type="term" value="C:plasma membrane"/>
    <property type="evidence" value="ECO:0007669"/>
    <property type="project" value="TreeGrafter"/>
</dbReference>
<evidence type="ECO:0000313" key="11">
    <source>
        <dbReference type="Proteomes" id="UP000675163"/>
    </source>
</evidence>
<reference evidence="10" key="1">
    <citation type="submission" date="2021-02" db="EMBL/GenBank/DDBJ databases">
        <title>Sequencing the genomes of 1000 actinobacteria strains.</title>
        <authorList>
            <person name="Klenk H.-P."/>
        </authorList>
    </citation>
    <scope>NUCLEOTIDE SEQUENCE</scope>
    <source>
        <strain evidence="10">DSM 22850</strain>
    </source>
</reference>
<dbReference type="PANTHER" id="PTHR43292">
    <property type="entry name" value="ACYL-COA DEHYDROGENASE"/>
    <property type="match status" value="1"/>
</dbReference>
<feature type="domain" description="Acyl-CoA oxidase/dehydrogenase middle" evidence="8">
    <location>
        <begin position="128"/>
        <end position="221"/>
    </location>
</feature>
<dbReference type="EMBL" id="JAFIDA010000001">
    <property type="protein sequence ID" value="MBP1327293.1"/>
    <property type="molecule type" value="Genomic_DNA"/>
</dbReference>
<dbReference type="InterPro" id="IPR052161">
    <property type="entry name" value="Mycobact_Acyl-CoA_DH"/>
</dbReference>
<name>A0A940PQ62_9MICO</name>
<dbReference type="SUPFAM" id="SSF56645">
    <property type="entry name" value="Acyl-CoA dehydrogenase NM domain-like"/>
    <property type="match status" value="1"/>
</dbReference>
<dbReference type="Proteomes" id="UP000675163">
    <property type="component" value="Unassembled WGS sequence"/>
</dbReference>
<keyword evidence="3 6" id="KW-0285">Flavoprotein</keyword>
<evidence type="ECO:0000313" key="10">
    <source>
        <dbReference type="EMBL" id="MBP1327293.1"/>
    </source>
</evidence>
<accession>A0A940PQ62</accession>
<dbReference type="InterPro" id="IPR009075">
    <property type="entry name" value="AcylCo_DH/oxidase_C"/>
</dbReference>
<dbReference type="Pfam" id="PF02770">
    <property type="entry name" value="Acyl-CoA_dh_M"/>
    <property type="match status" value="1"/>
</dbReference>
<evidence type="ECO:0000256" key="1">
    <source>
        <dbReference type="ARBA" id="ARBA00001974"/>
    </source>
</evidence>
<dbReference type="InterPro" id="IPR009100">
    <property type="entry name" value="AcylCoA_DH/oxidase_NM_dom_sf"/>
</dbReference>
<dbReference type="InterPro" id="IPR046373">
    <property type="entry name" value="Acyl-CoA_Oxase/DH_mid-dom_sf"/>
</dbReference>
<evidence type="ECO:0000256" key="5">
    <source>
        <dbReference type="ARBA" id="ARBA00023002"/>
    </source>
</evidence>